<dbReference type="InterPro" id="IPR059107">
    <property type="entry name" value="Mso1_C"/>
</dbReference>
<dbReference type="Pfam" id="PF14475">
    <property type="entry name" value="Mso1_Sec1_bdg"/>
    <property type="match status" value="1"/>
</dbReference>
<dbReference type="AlphaFoldDB" id="A0A1E4RRS8"/>
<accession>A0A1E4RRS8</accession>
<sequence length="230" mass="25628">MSQYEPNVAPAKSFISKINSKFSNLSISSGIQNIHSDKDGSSNDDTLIHNAFVKFFESRGEPYPEWLGVKKANQDPRSQQSYSRSTYQHNSEFQPVRTQYNTGAYNQQQYQPQQYQPQQGQPQQQYQQYDQESQGGAEVGRKQSSYTPRSSSKLFDLYNKSRQQAVPGSGYNAQSAPAPARSNTSGAHSSRLRERMMNQSPSMNNLSQAAGNSTSANNSSGSKATWGRRG</sequence>
<dbReference type="GeneID" id="30995016"/>
<dbReference type="Proteomes" id="UP000095085">
    <property type="component" value="Unassembled WGS sequence"/>
</dbReference>
<proteinExistence type="predicted"/>
<feature type="domain" description="Mso1 membrane-polarising" evidence="3">
    <location>
        <begin position="148"/>
        <end position="194"/>
    </location>
</feature>
<keyword evidence="5" id="KW-1185">Reference proteome</keyword>
<dbReference type="EMBL" id="KV454538">
    <property type="protein sequence ID" value="ODV69765.1"/>
    <property type="molecule type" value="Genomic_DNA"/>
</dbReference>
<feature type="domain" description="Mso1 N-terminal" evidence="2">
    <location>
        <begin position="22"/>
        <end position="67"/>
    </location>
</feature>
<protein>
    <submittedName>
        <fullName evidence="4">Uncharacterized protein</fullName>
    </submittedName>
</protein>
<feature type="region of interest" description="Disordered" evidence="1">
    <location>
        <begin position="108"/>
        <end position="230"/>
    </location>
</feature>
<feature type="compositionally biased region" description="Low complexity" evidence="1">
    <location>
        <begin position="207"/>
        <end position="222"/>
    </location>
</feature>
<reference evidence="5" key="1">
    <citation type="submission" date="2016-05" db="EMBL/GenBank/DDBJ databases">
        <title>Comparative genomics of biotechnologically important yeasts.</title>
        <authorList>
            <consortium name="DOE Joint Genome Institute"/>
            <person name="Riley R."/>
            <person name="Haridas S."/>
            <person name="Wolfe K.H."/>
            <person name="Lopes M.R."/>
            <person name="Hittinger C.T."/>
            <person name="Goker M."/>
            <person name="Salamov A."/>
            <person name="Wisecaver J."/>
            <person name="Long T.M."/>
            <person name="Aerts A.L."/>
            <person name="Barry K."/>
            <person name="Choi C."/>
            <person name="Clum A."/>
            <person name="Coughlan A.Y."/>
            <person name="Deshpande S."/>
            <person name="Douglass A.P."/>
            <person name="Hanson S.J."/>
            <person name="Klenk H.-P."/>
            <person name="Labutti K."/>
            <person name="Lapidus A."/>
            <person name="Lindquist E."/>
            <person name="Lipzen A."/>
            <person name="Meier-Kolthoff J.P."/>
            <person name="Ohm R.A."/>
            <person name="Otillar R.P."/>
            <person name="Pangilinan J."/>
            <person name="Peng Y."/>
            <person name="Rokas A."/>
            <person name="Rosa C.A."/>
            <person name="Scheuner C."/>
            <person name="Sibirny A.A."/>
            <person name="Slot J.C."/>
            <person name="Stielow J.B."/>
            <person name="Sun H."/>
            <person name="Kurtzman C.P."/>
            <person name="Blackwell M."/>
            <person name="Grigoriev I.V."/>
            <person name="Jeffries T.W."/>
        </authorList>
    </citation>
    <scope>NUCLEOTIDE SEQUENCE [LARGE SCALE GENOMIC DNA]</scope>
    <source>
        <strain evidence="5">NRRL Y-1933</strain>
    </source>
</reference>
<dbReference type="OrthoDB" id="4094515at2759"/>
<feature type="compositionally biased region" description="Polar residues" evidence="1">
    <location>
        <begin position="160"/>
        <end position="188"/>
    </location>
</feature>
<dbReference type="STRING" id="984485.A0A1E4RRS8"/>
<evidence type="ECO:0000256" key="1">
    <source>
        <dbReference type="SAM" id="MobiDB-lite"/>
    </source>
</evidence>
<feature type="compositionally biased region" description="Low complexity" evidence="1">
    <location>
        <begin position="108"/>
        <end position="131"/>
    </location>
</feature>
<evidence type="ECO:0000259" key="2">
    <source>
        <dbReference type="Pfam" id="PF14475"/>
    </source>
</evidence>
<gene>
    <name evidence="4" type="ORF">HYPBUDRAFT_151385</name>
</gene>
<evidence type="ECO:0000259" key="3">
    <source>
        <dbReference type="Pfam" id="PF14477"/>
    </source>
</evidence>
<feature type="region of interest" description="Disordered" evidence="1">
    <location>
        <begin position="67"/>
        <end position="90"/>
    </location>
</feature>
<organism evidence="4 5">
    <name type="scientific">Hyphopichia burtonii NRRL Y-1933</name>
    <dbReference type="NCBI Taxonomy" id="984485"/>
    <lineage>
        <taxon>Eukaryota</taxon>
        <taxon>Fungi</taxon>
        <taxon>Dikarya</taxon>
        <taxon>Ascomycota</taxon>
        <taxon>Saccharomycotina</taxon>
        <taxon>Pichiomycetes</taxon>
        <taxon>Debaryomycetaceae</taxon>
        <taxon>Hyphopichia</taxon>
    </lineage>
</organism>
<evidence type="ECO:0000313" key="5">
    <source>
        <dbReference type="Proteomes" id="UP000095085"/>
    </source>
</evidence>
<feature type="compositionally biased region" description="Low complexity" evidence="1">
    <location>
        <begin position="77"/>
        <end position="88"/>
    </location>
</feature>
<dbReference type="InterPro" id="IPR028095">
    <property type="entry name" value="Mso1_N_dom"/>
</dbReference>
<dbReference type="Pfam" id="PF14477">
    <property type="entry name" value="Mso1_C"/>
    <property type="match status" value="1"/>
</dbReference>
<name>A0A1E4RRS8_9ASCO</name>
<dbReference type="RefSeq" id="XP_020078832.1">
    <property type="nucleotide sequence ID" value="XM_020220466.1"/>
</dbReference>
<feature type="compositionally biased region" description="Polar residues" evidence="1">
    <location>
        <begin position="142"/>
        <end position="153"/>
    </location>
</feature>
<feature type="compositionally biased region" description="Polar residues" evidence="1">
    <location>
        <begin position="197"/>
        <end position="206"/>
    </location>
</feature>
<evidence type="ECO:0000313" key="4">
    <source>
        <dbReference type="EMBL" id="ODV69765.1"/>
    </source>
</evidence>